<keyword evidence="2" id="KW-1185">Reference proteome</keyword>
<dbReference type="EMBL" id="QPMH01000002">
    <property type="protein sequence ID" value="RDD63471.1"/>
    <property type="molecule type" value="Genomic_DNA"/>
</dbReference>
<name>A0A369TDP3_9PROT</name>
<dbReference type="RefSeq" id="WP_114580725.1">
    <property type="nucleotide sequence ID" value="NZ_QPMH01000002.1"/>
</dbReference>
<gene>
    <name evidence="1" type="ORF">DRB17_03245</name>
</gene>
<evidence type="ECO:0000313" key="1">
    <source>
        <dbReference type="EMBL" id="RDD63471.1"/>
    </source>
</evidence>
<dbReference type="AlphaFoldDB" id="A0A369TDP3"/>
<proteinExistence type="predicted"/>
<sequence length="81" mass="9486">MTRRGHSRQLKETLHSLGEFRIAGKRGHLVLPEVQISSCQVFEIRPIRHGREYNGDTFEWPDGVLRRSTHLRGANIRVIRR</sequence>
<comment type="caution">
    <text evidence="1">The sequence shown here is derived from an EMBL/GenBank/DDBJ whole genome shotgun (WGS) entry which is preliminary data.</text>
</comment>
<organism evidence="1 2">
    <name type="scientific">Ferruginivarius sediminum</name>
    <dbReference type="NCBI Taxonomy" id="2661937"/>
    <lineage>
        <taxon>Bacteria</taxon>
        <taxon>Pseudomonadati</taxon>
        <taxon>Pseudomonadota</taxon>
        <taxon>Alphaproteobacteria</taxon>
        <taxon>Rhodospirillales</taxon>
        <taxon>Rhodospirillaceae</taxon>
        <taxon>Ferruginivarius</taxon>
    </lineage>
</organism>
<reference evidence="1 2" key="1">
    <citation type="submission" date="2018-07" db="EMBL/GenBank/DDBJ databases">
        <title>Venubactetium sediminum gen. nov., sp. nov., isolated from a marine solar saltern.</title>
        <authorList>
            <person name="Wang S."/>
        </authorList>
    </citation>
    <scope>NUCLEOTIDE SEQUENCE [LARGE SCALE GENOMIC DNA]</scope>
    <source>
        <strain evidence="1 2">WD2A32</strain>
    </source>
</reference>
<protein>
    <submittedName>
        <fullName evidence="1">Uncharacterized protein</fullName>
    </submittedName>
</protein>
<accession>A0A369TDP3</accession>
<evidence type="ECO:0000313" key="2">
    <source>
        <dbReference type="Proteomes" id="UP000253941"/>
    </source>
</evidence>
<dbReference type="Proteomes" id="UP000253941">
    <property type="component" value="Unassembled WGS sequence"/>
</dbReference>